<dbReference type="GO" id="GO:0005874">
    <property type="term" value="C:microtubule"/>
    <property type="evidence" value="ECO:0007669"/>
    <property type="project" value="UniProtKB-KW"/>
</dbReference>
<dbReference type="InterPro" id="IPR023123">
    <property type="entry name" value="Tubulin_C"/>
</dbReference>
<feature type="region of interest" description="Disordered" evidence="15">
    <location>
        <begin position="349"/>
        <end position="375"/>
    </location>
</feature>
<dbReference type="InterPro" id="IPR003008">
    <property type="entry name" value="Tubulin_FtsZ_GTPase"/>
</dbReference>
<dbReference type="PRINTS" id="PR01162">
    <property type="entry name" value="ALPHATUBULIN"/>
</dbReference>
<keyword evidence="7" id="KW-0479">Metal-binding</keyword>
<evidence type="ECO:0000256" key="3">
    <source>
        <dbReference type="ARBA" id="ARBA00009636"/>
    </source>
</evidence>
<dbReference type="GO" id="GO:0007017">
    <property type="term" value="P:microtubule-based process"/>
    <property type="evidence" value="ECO:0007669"/>
    <property type="project" value="InterPro"/>
</dbReference>
<keyword evidence="11" id="KW-0342">GTP-binding</keyword>
<evidence type="ECO:0000256" key="6">
    <source>
        <dbReference type="ARBA" id="ARBA00022701"/>
    </source>
</evidence>
<name>A0A1Z8JIC9_PICKU</name>
<proteinExistence type="inferred from homology"/>
<dbReference type="InterPro" id="IPR017975">
    <property type="entry name" value="Tubulin_CS"/>
</dbReference>
<dbReference type="InterPro" id="IPR036691">
    <property type="entry name" value="Endo/exonu/phosph_ase_sf"/>
</dbReference>
<evidence type="ECO:0000256" key="11">
    <source>
        <dbReference type="ARBA" id="ARBA00023134"/>
    </source>
</evidence>
<evidence type="ECO:0000256" key="4">
    <source>
        <dbReference type="ARBA" id="ARBA00011747"/>
    </source>
</evidence>
<comment type="subcellular location">
    <subcellularLocation>
        <location evidence="2">Cytoplasm</location>
        <location evidence="2">Cytoskeleton</location>
    </subcellularLocation>
</comment>
<accession>A0A1Z8JIC9</accession>
<gene>
    <name evidence="18" type="ORF">CAS74_004591</name>
</gene>
<dbReference type="InterPro" id="IPR008280">
    <property type="entry name" value="Tub_FtsZ_C"/>
</dbReference>
<dbReference type="Pfam" id="PF00091">
    <property type="entry name" value="Tubulin"/>
    <property type="match status" value="1"/>
</dbReference>
<dbReference type="VEuPathDB" id="FungiDB:C5L36_0B11680"/>
<evidence type="ECO:0000256" key="1">
    <source>
        <dbReference type="ARBA" id="ARBA00001946"/>
    </source>
</evidence>
<dbReference type="PANTHER" id="PTHR11588">
    <property type="entry name" value="TUBULIN"/>
    <property type="match status" value="1"/>
</dbReference>
<dbReference type="InterPro" id="IPR036525">
    <property type="entry name" value="Tubulin/FtsZ_GTPase_sf"/>
</dbReference>
<evidence type="ECO:0000259" key="16">
    <source>
        <dbReference type="SMART" id="SM00864"/>
    </source>
</evidence>
<dbReference type="SUPFAM" id="SSF56219">
    <property type="entry name" value="DNase I-like"/>
    <property type="match status" value="1"/>
</dbReference>
<evidence type="ECO:0000313" key="19">
    <source>
        <dbReference type="Proteomes" id="UP000195871"/>
    </source>
</evidence>
<feature type="region of interest" description="Disordered" evidence="15">
    <location>
        <begin position="33"/>
        <end position="63"/>
    </location>
</feature>
<dbReference type="Pfam" id="PF03953">
    <property type="entry name" value="Tubulin_C"/>
    <property type="match status" value="1"/>
</dbReference>
<dbReference type="Gene3D" id="1.10.287.600">
    <property type="entry name" value="Helix hairpin bin"/>
    <property type="match status" value="1"/>
</dbReference>
<evidence type="ECO:0000256" key="10">
    <source>
        <dbReference type="ARBA" id="ARBA00022842"/>
    </source>
</evidence>
<comment type="function">
    <text evidence="13">Tubulin is the major constituent of microtubules, a cylinder consisting of laterally associated linear protofilaments composed of alpha- and beta-tubulin heterodimers. Microtubules grow by the addition of GTP-tubulin dimers to the microtubule end, where a stabilizing cap forms. Below the cap, tubulin dimers are in GDP-bound state, owing to GTPase activity of alpha-tubulin.</text>
</comment>
<dbReference type="SUPFAM" id="SSF52490">
    <property type="entry name" value="Tubulin nucleotide-binding domain-like"/>
    <property type="match status" value="1"/>
</dbReference>
<dbReference type="SUPFAM" id="SSF55307">
    <property type="entry name" value="Tubulin C-terminal domain-like"/>
    <property type="match status" value="1"/>
</dbReference>
<keyword evidence="12" id="KW-0206">Cytoskeleton</keyword>
<reference evidence="18 19" key="1">
    <citation type="submission" date="2017-05" db="EMBL/GenBank/DDBJ databases">
        <title>The Genome Sequence of Candida krusei Ckrusei653.</title>
        <authorList>
            <person name="Cuomo C."/>
            <person name="Forche A."/>
            <person name="Young S."/>
            <person name="Abouelleil A."/>
            <person name="Cao P."/>
            <person name="Chapman S."/>
            <person name="Cusick C."/>
            <person name="Shea T."/>
            <person name="Nusbaum C."/>
            <person name="Birren B."/>
        </authorList>
    </citation>
    <scope>NUCLEOTIDE SEQUENCE [LARGE SCALE GENOMIC DNA]</scope>
    <source>
        <strain evidence="18 19">Ckrusei653</strain>
    </source>
</reference>
<dbReference type="FunFam" id="3.40.50.1440:FF:000008">
    <property type="entry name" value="Tubulin alpha chain"/>
    <property type="match status" value="1"/>
</dbReference>
<feature type="domain" description="Tubulin/FtsZ 2-layer sandwich" evidence="17">
    <location>
        <begin position="725"/>
        <end position="870"/>
    </location>
</feature>
<comment type="caution">
    <text evidence="18">The sequence shown here is derived from an EMBL/GenBank/DDBJ whole genome shotgun (WGS) entry which is preliminary data.</text>
</comment>
<dbReference type="GO" id="GO:0005200">
    <property type="term" value="F:structural constituent of cytoskeleton"/>
    <property type="evidence" value="ECO:0007669"/>
    <property type="project" value="InterPro"/>
</dbReference>
<dbReference type="InterPro" id="IPR037103">
    <property type="entry name" value="Tubulin/FtsZ-like_C"/>
</dbReference>
<evidence type="ECO:0000256" key="5">
    <source>
        <dbReference type="ARBA" id="ARBA00022490"/>
    </source>
</evidence>
<feature type="compositionally biased region" description="Basic and acidic residues" evidence="15">
    <location>
        <begin position="362"/>
        <end position="371"/>
    </location>
</feature>
<dbReference type="FunFam" id="3.30.1330.20:FF:000001">
    <property type="entry name" value="Tubulin alpha chain"/>
    <property type="match status" value="1"/>
</dbReference>
<evidence type="ECO:0000256" key="2">
    <source>
        <dbReference type="ARBA" id="ARBA00004245"/>
    </source>
</evidence>
<dbReference type="CDD" id="cd02186">
    <property type="entry name" value="alpha_tubulin"/>
    <property type="match status" value="1"/>
</dbReference>
<dbReference type="InterPro" id="IPR005135">
    <property type="entry name" value="Endo/exonuclease/phosphatase"/>
</dbReference>
<comment type="similarity">
    <text evidence="3">Belongs to the tubulin family.</text>
</comment>
<keyword evidence="10" id="KW-0460">Magnesium</keyword>
<dbReference type="InterPro" id="IPR000217">
    <property type="entry name" value="Tubulin"/>
</dbReference>
<comment type="catalytic activity">
    <reaction evidence="14">
        <text>GTP + H2O = GDP + phosphate + H(+)</text>
        <dbReference type="Rhea" id="RHEA:19669"/>
        <dbReference type="ChEBI" id="CHEBI:15377"/>
        <dbReference type="ChEBI" id="CHEBI:15378"/>
        <dbReference type="ChEBI" id="CHEBI:37565"/>
        <dbReference type="ChEBI" id="CHEBI:43474"/>
        <dbReference type="ChEBI" id="CHEBI:58189"/>
    </reaction>
    <physiologicalReaction direction="left-to-right" evidence="14">
        <dbReference type="Rhea" id="RHEA:19670"/>
    </physiologicalReaction>
</comment>
<evidence type="ECO:0000256" key="15">
    <source>
        <dbReference type="SAM" id="MobiDB-lite"/>
    </source>
</evidence>
<evidence type="ECO:0000313" key="18">
    <source>
        <dbReference type="EMBL" id="OUT20344.1"/>
    </source>
</evidence>
<evidence type="ECO:0000256" key="13">
    <source>
        <dbReference type="ARBA" id="ARBA00034296"/>
    </source>
</evidence>
<dbReference type="FunFam" id="1.10.287.600:FF:000001">
    <property type="entry name" value="Tubulin alpha chain"/>
    <property type="match status" value="1"/>
</dbReference>
<dbReference type="InterPro" id="IPR018316">
    <property type="entry name" value="Tubulin/FtsZ_2-layer-sand-dom"/>
</dbReference>
<comment type="subunit">
    <text evidence="4">Dimer of alpha and beta chains. A typical microtubule is a hollow water-filled tube with an outer diameter of 25 nm and an inner diameter of 15 nM. Alpha-beta heterodimers associate head-to-tail to form protofilaments running lengthwise along the microtubule wall with the beta-tubulin subunit facing the microtubule plus end conferring a structural polarity. Microtubules usually have 13 protofilaments but different protofilament numbers can be found in some organisms and specialized cells.</text>
</comment>
<dbReference type="EMBL" id="NHMM01000008">
    <property type="protein sequence ID" value="OUT20344.1"/>
    <property type="molecule type" value="Genomic_DNA"/>
</dbReference>
<keyword evidence="9" id="KW-0378">Hydrolase</keyword>
<protein>
    <submittedName>
        <fullName evidence="18">Tubulin alpha chain</fullName>
    </submittedName>
</protein>
<comment type="cofactor">
    <cofactor evidence="1">
        <name>Mg(2+)</name>
        <dbReference type="ChEBI" id="CHEBI:18420"/>
    </cofactor>
</comment>
<dbReference type="Gene3D" id="3.40.50.1440">
    <property type="entry name" value="Tubulin/FtsZ, GTPase domain"/>
    <property type="match status" value="1"/>
</dbReference>
<dbReference type="SMART" id="SM00865">
    <property type="entry name" value="Tubulin_C"/>
    <property type="match status" value="1"/>
</dbReference>
<sequence>MPTASDEFSIIKPDNVQIAEKICNDLNAGVAKLALDKPTTNSEDPEKPKKKGNTKKVPKDQITPEYIEMKRAEREEKKRLKREALIAQGIDPDAPERPKYIKRELLEVPHVSSLDDTKGAFNFKIMTYNLLAQALIRRTLFPDNGSILKWQIRSKVLLREIKDYDCDVLCVQEIDFVQYKTFWRPELEKLGYHTKFNRGTDKNHGISIFYKRHLFNVIDTCLVNFDTEKSGNIPPRTVTKNAGLIVALSIRSDPSKVINVGTAHLFWHPFGTYERTRQTFVVLAKSKEFERRVQILHPEVTKVWNFFAGDFNSQPYDSPYLSITSKPITYDNRCKKVISCSTSFKFSSRREGKNGEEEEGGNIEKHGKDQPTDPVPEDFVATTEQEALVKQIEALHNQLPLRAISLYSVAYKLVDPENSGIDNDRNEPFFSNWAYKWRGLLDYIFFIKEWDIDTDKRHIDDLESFEMPHPDEMDKGQPRENEYPIGQAGCQIGNSCWELYSREHGITPEGYLEEGLTKPRGGEAGFSTFFSETGNGKFVPRALYVDLEPNVIDEVRTGKYKNLFHPEQLINGKEDAANNYARGHYTVGRELLDDVNDRIRKMADQCDGLQGFLFTHSLGGGTGSGLGSLLLEQFSEDYGKKAKLEFAVYPSPKVNASVVEPYNTVLTTHTTLENADCTFMVDNEAIYDICTKNLGIVRPSFNNLNALIAQVVSSVTASLRFDGSLNVDLNEFQTNLVPYPRIHFPLVSYAPVIAKNRITHESNSVNEITSACFEPSNQMVKCNPKNGKYMANCLLYRGDVVNKDVQNAVATAKVKKGVQMVDWCPTGFKIGICYEKPTQSPDSQMADVDRAVCMLSNTTAIADAWKKIDEKFDLMYRKRAFVHWYVSEGMEEGEFAEAREDLAALEKDYMDLGADTFDDGY</sequence>
<dbReference type="InterPro" id="IPR002452">
    <property type="entry name" value="Alpha_tubulin"/>
</dbReference>
<evidence type="ECO:0000256" key="7">
    <source>
        <dbReference type="ARBA" id="ARBA00022723"/>
    </source>
</evidence>
<dbReference type="GO" id="GO:0046872">
    <property type="term" value="F:metal ion binding"/>
    <property type="evidence" value="ECO:0007669"/>
    <property type="project" value="UniProtKB-KW"/>
</dbReference>
<evidence type="ECO:0000256" key="12">
    <source>
        <dbReference type="ARBA" id="ARBA00023212"/>
    </source>
</evidence>
<dbReference type="Gene3D" id="3.60.10.10">
    <property type="entry name" value="Endonuclease/exonuclease/phosphatase"/>
    <property type="match status" value="1"/>
</dbReference>
<evidence type="ECO:0000259" key="17">
    <source>
        <dbReference type="SMART" id="SM00865"/>
    </source>
</evidence>
<feature type="domain" description="Tubulin/FtsZ GTPase" evidence="16">
    <location>
        <begin position="526"/>
        <end position="723"/>
    </location>
</feature>
<dbReference type="GO" id="GO:0016787">
    <property type="term" value="F:hydrolase activity"/>
    <property type="evidence" value="ECO:0007669"/>
    <property type="project" value="UniProtKB-KW"/>
</dbReference>
<dbReference type="PROSITE" id="PS00227">
    <property type="entry name" value="TUBULIN"/>
    <property type="match status" value="1"/>
</dbReference>
<dbReference type="AlphaFoldDB" id="A0A1Z8JIC9"/>
<dbReference type="Proteomes" id="UP000195871">
    <property type="component" value="Unassembled WGS sequence"/>
</dbReference>
<dbReference type="Pfam" id="PF03372">
    <property type="entry name" value="Exo_endo_phos"/>
    <property type="match status" value="1"/>
</dbReference>
<keyword evidence="8" id="KW-0547">Nucleotide-binding</keyword>
<evidence type="ECO:0000256" key="9">
    <source>
        <dbReference type="ARBA" id="ARBA00022801"/>
    </source>
</evidence>
<dbReference type="GO" id="GO:0005525">
    <property type="term" value="F:GTP binding"/>
    <property type="evidence" value="ECO:0007669"/>
    <property type="project" value="UniProtKB-KW"/>
</dbReference>
<organism evidence="18 19">
    <name type="scientific">Pichia kudriavzevii</name>
    <name type="common">Yeast</name>
    <name type="synonym">Issatchenkia orientalis</name>
    <dbReference type="NCBI Taxonomy" id="4909"/>
    <lineage>
        <taxon>Eukaryota</taxon>
        <taxon>Fungi</taxon>
        <taxon>Dikarya</taxon>
        <taxon>Ascomycota</taxon>
        <taxon>Saccharomycotina</taxon>
        <taxon>Pichiomycetes</taxon>
        <taxon>Pichiales</taxon>
        <taxon>Pichiaceae</taxon>
        <taxon>Pichia</taxon>
    </lineage>
</organism>
<keyword evidence="5" id="KW-0963">Cytoplasm</keyword>
<evidence type="ECO:0000256" key="8">
    <source>
        <dbReference type="ARBA" id="ARBA00022741"/>
    </source>
</evidence>
<dbReference type="PRINTS" id="PR01161">
    <property type="entry name" value="TUBULIN"/>
</dbReference>
<dbReference type="Gene3D" id="3.30.1330.20">
    <property type="entry name" value="Tubulin/FtsZ, C-terminal domain"/>
    <property type="match status" value="1"/>
</dbReference>
<dbReference type="SMART" id="SM00864">
    <property type="entry name" value="Tubulin"/>
    <property type="match status" value="1"/>
</dbReference>
<keyword evidence="6" id="KW-0493">Microtubule</keyword>
<evidence type="ECO:0000256" key="14">
    <source>
        <dbReference type="ARBA" id="ARBA00049117"/>
    </source>
</evidence>